<comment type="caution">
    <text evidence="6">The sequence shown here is derived from an EMBL/GenBank/DDBJ whole genome shotgun (WGS) entry which is preliminary data.</text>
</comment>
<dbReference type="GeneID" id="79317191"/>
<protein>
    <submittedName>
        <fullName evidence="6">FGGY family carbohydrate kinase</fullName>
    </submittedName>
</protein>
<evidence type="ECO:0000259" key="5">
    <source>
        <dbReference type="Pfam" id="PF02782"/>
    </source>
</evidence>
<dbReference type="PANTHER" id="PTHR43095:SF3">
    <property type="entry name" value="L-XYLULOSE_3-KETO-L-GULONATE KINASE"/>
    <property type="match status" value="1"/>
</dbReference>
<dbReference type="RefSeq" id="WP_276306541.1">
    <property type="nucleotide sequence ID" value="NZ_CP119993.1"/>
</dbReference>
<dbReference type="InterPro" id="IPR018485">
    <property type="entry name" value="FGGY_C"/>
</dbReference>
<gene>
    <name evidence="6" type="ORF">ACFQPE_17745</name>
</gene>
<keyword evidence="1 3" id="KW-0808">Transferase</keyword>
<dbReference type="Pfam" id="PF00370">
    <property type="entry name" value="FGGY_N"/>
    <property type="match status" value="1"/>
</dbReference>
<organism evidence="6 7">
    <name type="scientific">Halomarina halobia</name>
    <dbReference type="NCBI Taxonomy" id="3033386"/>
    <lineage>
        <taxon>Archaea</taxon>
        <taxon>Methanobacteriati</taxon>
        <taxon>Methanobacteriota</taxon>
        <taxon>Stenosarchaea group</taxon>
        <taxon>Halobacteria</taxon>
        <taxon>Halobacteriales</taxon>
        <taxon>Natronomonadaceae</taxon>
        <taxon>Halomarina</taxon>
    </lineage>
</organism>
<dbReference type="Gene3D" id="3.30.420.40">
    <property type="match status" value="2"/>
</dbReference>
<feature type="domain" description="Carbohydrate kinase FGGY N-terminal" evidence="4">
    <location>
        <begin position="5"/>
        <end position="246"/>
    </location>
</feature>
<reference evidence="6 7" key="1">
    <citation type="journal article" date="2019" name="Int. J. Syst. Evol. Microbiol.">
        <title>The Global Catalogue of Microorganisms (GCM) 10K type strain sequencing project: providing services to taxonomists for standard genome sequencing and annotation.</title>
        <authorList>
            <consortium name="The Broad Institute Genomics Platform"/>
            <consortium name="The Broad Institute Genome Sequencing Center for Infectious Disease"/>
            <person name="Wu L."/>
            <person name="Ma J."/>
        </authorList>
    </citation>
    <scope>NUCLEOTIDE SEQUENCE [LARGE SCALE GENOMIC DNA]</scope>
    <source>
        <strain evidence="6 7">PSR21</strain>
    </source>
</reference>
<evidence type="ECO:0000256" key="1">
    <source>
        <dbReference type="ARBA" id="ARBA00022679"/>
    </source>
</evidence>
<evidence type="ECO:0000256" key="2">
    <source>
        <dbReference type="ARBA" id="ARBA00022777"/>
    </source>
</evidence>
<proteinExistence type="inferred from homology"/>
<dbReference type="InterPro" id="IPR043129">
    <property type="entry name" value="ATPase_NBD"/>
</dbReference>
<dbReference type="PANTHER" id="PTHR43095">
    <property type="entry name" value="SUGAR KINASE"/>
    <property type="match status" value="1"/>
</dbReference>
<name>A0ABD6AEJ7_9EURY</name>
<dbReference type="InterPro" id="IPR000577">
    <property type="entry name" value="Carb_kinase_FGGY"/>
</dbReference>
<evidence type="ECO:0000259" key="4">
    <source>
        <dbReference type="Pfam" id="PF00370"/>
    </source>
</evidence>
<dbReference type="PIRSF" id="PIRSF000538">
    <property type="entry name" value="GlpK"/>
    <property type="match status" value="1"/>
</dbReference>
<feature type="domain" description="Carbohydrate kinase FGGY C-terminal" evidence="5">
    <location>
        <begin position="257"/>
        <end position="438"/>
    </location>
</feature>
<evidence type="ECO:0000313" key="7">
    <source>
        <dbReference type="Proteomes" id="UP001596547"/>
    </source>
</evidence>
<keyword evidence="2 3" id="KW-0418">Kinase</keyword>
<dbReference type="Pfam" id="PF02782">
    <property type="entry name" value="FGGY_C"/>
    <property type="match status" value="1"/>
</dbReference>
<evidence type="ECO:0000313" key="6">
    <source>
        <dbReference type="EMBL" id="MFC7318620.1"/>
    </source>
</evidence>
<dbReference type="PROSITE" id="PS00445">
    <property type="entry name" value="FGGY_KINASES_2"/>
    <property type="match status" value="1"/>
</dbReference>
<dbReference type="AlphaFoldDB" id="A0ABD6AEJ7"/>
<dbReference type="GO" id="GO:0016301">
    <property type="term" value="F:kinase activity"/>
    <property type="evidence" value="ECO:0007669"/>
    <property type="project" value="UniProtKB-KW"/>
</dbReference>
<comment type="similarity">
    <text evidence="3">Belongs to the FGGY kinase family.</text>
</comment>
<dbReference type="Proteomes" id="UP001596547">
    <property type="component" value="Unassembled WGS sequence"/>
</dbReference>
<dbReference type="InterPro" id="IPR050406">
    <property type="entry name" value="FGGY_Carb_Kinase"/>
</dbReference>
<dbReference type="SUPFAM" id="SSF53067">
    <property type="entry name" value="Actin-like ATPase domain"/>
    <property type="match status" value="2"/>
</dbReference>
<accession>A0ABD6AEJ7</accession>
<keyword evidence="7" id="KW-1185">Reference proteome</keyword>
<evidence type="ECO:0000256" key="3">
    <source>
        <dbReference type="RuleBase" id="RU003733"/>
    </source>
</evidence>
<sequence length="497" mass="52568">MTEAIIGIDAGTSTIKVVAFTLDGDQLVRRTRPTPVVRPGQGLVEQDMAVTWERTAAAISDVVAVADGDVAAVGVTGQGGGCWLVDADGDPVRNAVLWSDGRAADYVDEWRTDGTYDAVFDTFGYGLFPGMALPIFRWLREEAPDAVDRTTTAFACKDWLKFRLTGERTTDPSDASLMHYRPADGEFDAAVVERLGAGGLAERIPELARGTDVVGRVTESAAAATDLPAGTPVISGVMDVAAAAFGSGAATPGSNSVVLGTTLQCQTVLAEPVFEPPRAGYTLALGVEGLGLRAMGAMAGTPNLDWATETLGVDVDRAETMARAAPVGADGVAYHPYLSAAGEKAPFVAPGARAQFTGLTPEHGREHLLRAVYEGVALAARDCCAALPGDVDRLSLSGGGARSELWCQLFADCLDATVAVPAGEEFGARGVALLAGLATDAYDDLTDAIDRTTRVKRSYEPRPVSATKYDRWFEFYRESREAMVEVWKRRRRALATL</sequence>
<dbReference type="InterPro" id="IPR018484">
    <property type="entry name" value="FGGY_N"/>
</dbReference>
<dbReference type="InterPro" id="IPR018483">
    <property type="entry name" value="Carb_kinase_FGGY_CS"/>
</dbReference>
<dbReference type="EMBL" id="JBHTBF010000003">
    <property type="protein sequence ID" value="MFC7318620.1"/>
    <property type="molecule type" value="Genomic_DNA"/>
</dbReference>